<protein>
    <submittedName>
        <fullName evidence="1">Roadblock/LC7 domain-containing protein</fullName>
    </submittedName>
</protein>
<accession>A0A365PLF9</accession>
<evidence type="ECO:0000313" key="1">
    <source>
        <dbReference type="EMBL" id="RBA49254.1"/>
    </source>
</evidence>
<dbReference type="EMBL" id="QEWH01000020">
    <property type="protein sequence ID" value="RBA49254.1"/>
    <property type="molecule type" value="Genomic_DNA"/>
</dbReference>
<name>A0A365PLF9_ACIJU</name>
<sequence length="122" mass="14181">MEINLLSKQLKRIKGLIVLALIDAYDGSILEYFGDEFFNIDLAAAEGANLLSYQRQLMTELDSNDYLEGVLVTMRDQYHIVTPLETNHTLFLYAVLDRTDTNLAFARYEIQQVERNLNFYTY</sequence>
<dbReference type="RefSeq" id="WP_112986133.1">
    <property type="nucleotide sequence ID" value="NZ_CP131470.1"/>
</dbReference>
<organism evidence="1 2">
    <name type="scientific">Acinetobacter junii</name>
    <dbReference type="NCBI Taxonomy" id="40215"/>
    <lineage>
        <taxon>Bacteria</taxon>
        <taxon>Pseudomonadati</taxon>
        <taxon>Pseudomonadota</taxon>
        <taxon>Gammaproteobacteria</taxon>
        <taxon>Moraxellales</taxon>
        <taxon>Moraxellaceae</taxon>
        <taxon>Acinetobacter</taxon>
    </lineage>
</organism>
<dbReference type="SUPFAM" id="SSF103196">
    <property type="entry name" value="Roadblock/LC7 domain"/>
    <property type="match status" value="1"/>
</dbReference>
<evidence type="ECO:0000313" key="2">
    <source>
        <dbReference type="Proteomes" id="UP000253688"/>
    </source>
</evidence>
<reference evidence="1 2" key="1">
    <citation type="submission" date="2018-04" db="EMBL/GenBank/DDBJ databases">
        <title>Acinetobacter junii Genome sequencing and assembly.</title>
        <authorList>
            <person name="Su J."/>
            <person name="Rensing C."/>
            <person name="Mazhar H.S."/>
        </authorList>
    </citation>
    <scope>NUCLEOTIDE SEQUENCE [LARGE SCALE GENOMIC DNA]</scope>
    <source>
        <strain evidence="1 2">SC22</strain>
    </source>
</reference>
<dbReference type="STRING" id="40215.BVL33_08205"/>
<dbReference type="AlphaFoldDB" id="A0A365PLF9"/>
<comment type="caution">
    <text evidence="1">The sequence shown here is derived from an EMBL/GenBank/DDBJ whole genome shotgun (WGS) entry which is preliminary data.</text>
</comment>
<proteinExistence type="predicted"/>
<dbReference type="Proteomes" id="UP000253688">
    <property type="component" value="Unassembled WGS sequence"/>
</dbReference>
<gene>
    <name evidence="1" type="ORF">DC346_03865</name>
</gene>